<accession>A0A073BD68</accession>
<dbReference type="GO" id="GO:0016301">
    <property type="term" value="F:kinase activity"/>
    <property type="evidence" value="ECO:0007669"/>
    <property type="project" value="UniProtKB-KW"/>
</dbReference>
<gene>
    <name evidence="6" type="ORF">GU90_01950</name>
</gene>
<keyword evidence="4" id="KW-0067">ATP-binding</keyword>
<reference evidence="6 7" key="1">
    <citation type="submission" date="2014-06" db="EMBL/GenBank/DDBJ databases">
        <title>Saccharopolyspora rectivirgula DSM-43113 Genome sequencing.</title>
        <authorList>
            <person name="Barrera C."/>
            <person name="Millon L."/>
            <person name="Rognon B."/>
            <person name="Zaugg C."/>
            <person name="Monod M."/>
        </authorList>
    </citation>
    <scope>NUCLEOTIDE SEQUENCE [LARGE SCALE GENOMIC DNA]</scope>
    <source>
        <strain evidence="6 7">DSM 43113</strain>
    </source>
</reference>
<feature type="transmembrane region" description="Helical" evidence="5">
    <location>
        <begin position="348"/>
        <end position="374"/>
    </location>
</feature>
<dbReference type="InterPro" id="IPR036759">
    <property type="entry name" value="TPK_catalytic_sf"/>
</dbReference>
<dbReference type="eggNOG" id="COG4825">
    <property type="taxonomic scope" value="Bacteria"/>
</dbReference>
<keyword evidence="2" id="KW-0547">Nucleotide-binding</keyword>
<evidence type="ECO:0000256" key="5">
    <source>
        <dbReference type="SAM" id="Phobius"/>
    </source>
</evidence>
<evidence type="ECO:0000256" key="1">
    <source>
        <dbReference type="ARBA" id="ARBA00022679"/>
    </source>
</evidence>
<dbReference type="NCBIfam" id="NF040608">
    <property type="entry name" value="division_SteA"/>
    <property type="match status" value="1"/>
</dbReference>
<dbReference type="OrthoDB" id="5169996at2"/>
<sequence>MNITGLLARKQQSQPGIVGTARVQRDWGDFQRRLCCRDIAVINQPDLSRRTAELLVATGVQAVVNAAESISGRYPVSGPDVLLAAGVTLVDGVGERVLREVRDGTRIRLHEGRVHVGEQVIASGVEQTRETIAELRAAAKAQVVAQFETFCADTVEFFRVERQLLLDGDGVPELSTPMAGRHVLVVAPGPGRIAELRRLKEYIREHRPVLVGVQGGAELLCTAGYRPDVVVADPDRVSAGVLTCGAEIVVPAQLDGYAPGLRRTRQLGVGAVTFPAISNPEDMALLLAEQAGAKLVVTVGFPDNLTDVLSCGRERSYPSTVLTRLRLGGRAVDAAAVVQLQRNSPPAVLVLLVVFAVLVVSAAVVVVGAGPALLHPLAWFGDSAAAYFDGLLGQ</sequence>
<keyword evidence="5" id="KW-0812">Transmembrane</keyword>
<dbReference type="InterPro" id="IPR047795">
    <property type="entry name" value="Put_SteA-like"/>
</dbReference>
<evidence type="ECO:0000313" key="7">
    <source>
        <dbReference type="Proteomes" id="UP000031419"/>
    </source>
</evidence>
<dbReference type="GO" id="GO:0004788">
    <property type="term" value="F:thiamine diphosphokinase activity"/>
    <property type="evidence" value="ECO:0007669"/>
    <property type="project" value="InterPro"/>
</dbReference>
<evidence type="ECO:0000256" key="4">
    <source>
        <dbReference type="ARBA" id="ARBA00022840"/>
    </source>
</evidence>
<keyword evidence="7" id="KW-1185">Reference proteome</keyword>
<evidence type="ECO:0000313" key="6">
    <source>
        <dbReference type="EMBL" id="KEI45684.1"/>
    </source>
</evidence>
<keyword evidence="5" id="KW-1133">Transmembrane helix</keyword>
<evidence type="ECO:0000256" key="3">
    <source>
        <dbReference type="ARBA" id="ARBA00022777"/>
    </source>
</evidence>
<keyword evidence="5" id="KW-0472">Membrane</keyword>
<dbReference type="AlphaFoldDB" id="A0A073BD68"/>
<evidence type="ECO:0000256" key="2">
    <source>
        <dbReference type="ARBA" id="ARBA00022741"/>
    </source>
</evidence>
<comment type="caution">
    <text evidence="6">The sequence shown here is derived from an EMBL/GenBank/DDBJ whole genome shotgun (WGS) entry which is preliminary data.</text>
</comment>
<name>A0A073BD68_9PSEU</name>
<dbReference type="GO" id="GO:0005524">
    <property type="term" value="F:ATP binding"/>
    <property type="evidence" value="ECO:0007669"/>
    <property type="project" value="UniProtKB-KW"/>
</dbReference>
<dbReference type="RefSeq" id="WP_029722581.1">
    <property type="nucleotide sequence ID" value="NZ_JAJUIW010000040.1"/>
</dbReference>
<dbReference type="SUPFAM" id="SSF63999">
    <property type="entry name" value="Thiamin pyrophosphokinase, catalytic domain"/>
    <property type="match status" value="1"/>
</dbReference>
<dbReference type="EMBL" id="JNVU01000009">
    <property type="protein sequence ID" value="KEI45684.1"/>
    <property type="molecule type" value="Genomic_DNA"/>
</dbReference>
<keyword evidence="1" id="KW-0808">Transferase</keyword>
<keyword evidence="3 6" id="KW-0418">Kinase</keyword>
<dbReference type="STRING" id="28042.GU90_01950"/>
<organism evidence="6 7">
    <name type="scientific">Saccharopolyspora rectivirgula</name>
    <dbReference type="NCBI Taxonomy" id="28042"/>
    <lineage>
        <taxon>Bacteria</taxon>
        <taxon>Bacillati</taxon>
        <taxon>Actinomycetota</taxon>
        <taxon>Actinomycetes</taxon>
        <taxon>Pseudonocardiales</taxon>
        <taxon>Pseudonocardiaceae</taxon>
        <taxon>Saccharopolyspora</taxon>
    </lineage>
</organism>
<proteinExistence type="predicted"/>
<dbReference type="GO" id="GO:0009229">
    <property type="term" value="P:thiamine diphosphate biosynthetic process"/>
    <property type="evidence" value="ECO:0007669"/>
    <property type="project" value="InterPro"/>
</dbReference>
<protein>
    <submittedName>
        <fullName evidence="6">Thiamine pyrophosphokinase</fullName>
    </submittedName>
</protein>
<dbReference type="Proteomes" id="UP000031419">
    <property type="component" value="Unassembled WGS sequence"/>
</dbReference>